<feature type="domain" description="C2H2-type" evidence="13">
    <location>
        <begin position="296"/>
        <end position="323"/>
    </location>
</feature>
<dbReference type="AlphaFoldDB" id="A0A482X115"/>
<evidence type="ECO:0000256" key="6">
    <source>
        <dbReference type="ARBA" id="ARBA00022833"/>
    </source>
</evidence>
<evidence type="ECO:0000256" key="2">
    <source>
        <dbReference type="ARBA" id="ARBA00006991"/>
    </source>
</evidence>
<dbReference type="Gene3D" id="3.30.160.60">
    <property type="entry name" value="Classic Zinc Finger"/>
    <property type="match status" value="6"/>
</dbReference>
<dbReference type="FunFam" id="3.30.160.60:FF:000710">
    <property type="entry name" value="Zinc finger protein 768"/>
    <property type="match status" value="1"/>
</dbReference>
<evidence type="ECO:0000256" key="12">
    <source>
        <dbReference type="PROSITE-ProRule" id="PRU01263"/>
    </source>
</evidence>
<feature type="binding site" evidence="12">
    <location>
        <position position="69"/>
    </location>
    <ligand>
        <name>Zn(2+)</name>
        <dbReference type="ChEBI" id="CHEBI:29105"/>
    </ligand>
</feature>
<sequence length="434" mass="49106">MAYFLKQKSIDSVVIFESNICRLCASSSETLIPIFDKTSFNKDDLFGKIKKCFPSLSIVEDDSKPKQVCLSCFSKLEICNELFEMCQAADSKFNFILDRHCSTPTEDREPVTDGCTLKEVSNCIWTSEDEAKTGKTLTVHDRNVIVLSKLDSSGLQLQSEQNRGDFVVMVELKYKDDDHEKPKELVAIDCDQTAIRETDDCLSTDFMFFQSDDSQTKSSEKYLRLISNNADTVSKSPAKIANAVKKKELCRSNGGGDQATVSTSAKVLACSVCGKQFQRRTRLNSHMALHTEVRPHTCDQCGKAFAMRWDLTLHRRLHTGAFACGVCRKSFTGKSKLDRHLRTHSGERPHACAQCDKSFSDKRNLENHLRTHTGEKPFVCRVCSRAFRVRTHLTDHLRVHSKATPFKCQLCPKTFRWKANYNVHCKSHGSTVLK</sequence>
<evidence type="ECO:0000256" key="9">
    <source>
        <dbReference type="ARBA" id="ARBA00023163"/>
    </source>
</evidence>
<evidence type="ECO:0000256" key="11">
    <source>
        <dbReference type="PROSITE-ProRule" id="PRU00042"/>
    </source>
</evidence>
<dbReference type="SUPFAM" id="SSF57667">
    <property type="entry name" value="beta-beta-alpha zinc fingers"/>
    <property type="match status" value="3"/>
</dbReference>
<feature type="domain" description="ZAD" evidence="14">
    <location>
        <begin position="19"/>
        <end position="96"/>
    </location>
</feature>
<dbReference type="PROSITE" id="PS00028">
    <property type="entry name" value="ZINC_FINGER_C2H2_1"/>
    <property type="match status" value="6"/>
</dbReference>
<dbReference type="STRING" id="195883.A0A482X115"/>
<protein>
    <recommendedName>
        <fullName evidence="17">Protein krueppel</fullName>
    </recommendedName>
</protein>
<dbReference type="EMBL" id="QKKF02020306">
    <property type="protein sequence ID" value="RZF39246.1"/>
    <property type="molecule type" value="Genomic_DNA"/>
</dbReference>
<dbReference type="GO" id="GO:0031519">
    <property type="term" value="C:PcG protein complex"/>
    <property type="evidence" value="ECO:0007669"/>
    <property type="project" value="TreeGrafter"/>
</dbReference>
<dbReference type="GO" id="GO:0005667">
    <property type="term" value="C:transcription regulator complex"/>
    <property type="evidence" value="ECO:0007669"/>
    <property type="project" value="TreeGrafter"/>
</dbReference>
<keyword evidence="5 11" id="KW-0863">Zinc-finger</keyword>
<evidence type="ECO:0000256" key="8">
    <source>
        <dbReference type="ARBA" id="ARBA00023125"/>
    </source>
</evidence>
<evidence type="ECO:0000313" key="15">
    <source>
        <dbReference type="EMBL" id="RZF39246.1"/>
    </source>
</evidence>
<feature type="binding site" evidence="12">
    <location>
        <position position="21"/>
    </location>
    <ligand>
        <name>Zn(2+)</name>
        <dbReference type="ChEBI" id="CHEBI:29105"/>
    </ligand>
</feature>
<feature type="domain" description="C2H2-type" evidence="13">
    <location>
        <begin position="406"/>
        <end position="428"/>
    </location>
</feature>
<comment type="similarity">
    <text evidence="2">Belongs to the krueppel C2H2-type zinc-finger protein family.</text>
</comment>
<comment type="caution">
    <text evidence="15">The sequence shown here is derived from an EMBL/GenBank/DDBJ whole genome shotgun (WGS) entry which is preliminary data.</text>
</comment>
<dbReference type="InParanoid" id="A0A482X115"/>
<evidence type="ECO:0000256" key="3">
    <source>
        <dbReference type="ARBA" id="ARBA00022723"/>
    </source>
</evidence>
<feature type="domain" description="C2H2-type" evidence="13">
    <location>
        <begin position="268"/>
        <end position="295"/>
    </location>
</feature>
<dbReference type="Pfam" id="PF00096">
    <property type="entry name" value="zf-C2H2"/>
    <property type="match status" value="4"/>
</dbReference>
<dbReference type="PROSITE" id="PS50157">
    <property type="entry name" value="ZINC_FINGER_C2H2_2"/>
    <property type="match status" value="6"/>
</dbReference>
<dbReference type="PANTHER" id="PTHR14003:SF19">
    <property type="entry name" value="YY2 TRANSCRIPTION FACTOR"/>
    <property type="match status" value="1"/>
</dbReference>
<dbReference type="Gene3D" id="3.40.1800.20">
    <property type="match status" value="1"/>
</dbReference>
<organism evidence="15 16">
    <name type="scientific">Laodelphax striatellus</name>
    <name type="common">Small brown planthopper</name>
    <name type="synonym">Delphax striatella</name>
    <dbReference type="NCBI Taxonomy" id="195883"/>
    <lineage>
        <taxon>Eukaryota</taxon>
        <taxon>Metazoa</taxon>
        <taxon>Ecdysozoa</taxon>
        <taxon>Arthropoda</taxon>
        <taxon>Hexapoda</taxon>
        <taxon>Insecta</taxon>
        <taxon>Pterygota</taxon>
        <taxon>Neoptera</taxon>
        <taxon>Paraneoptera</taxon>
        <taxon>Hemiptera</taxon>
        <taxon>Auchenorrhyncha</taxon>
        <taxon>Fulgoroidea</taxon>
        <taxon>Delphacidae</taxon>
        <taxon>Criomorphinae</taxon>
        <taxon>Laodelphax</taxon>
    </lineage>
</organism>
<evidence type="ECO:0000256" key="10">
    <source>
        <dbReference type="ARBA" id="ARBA00023242"/>
    </source>
</evidence>
<dbReference type="Pfam" id="PF07776">
    <property type="entry name" value="zf-AD"/>
    <property type="match status" value="1"/>
</dbReference>
<name>A0A482X115_LAOST</name>
<feature type="domain" description="C2H2-type" evidence="13">
    <location>
        <begin position="350"/>
        <end position="377"/>
    </location>
</feature>
<feature type="binding site" evidence="12">
    <location>
        <position position="72"/>
    </location>
    <ligand>
        <name>Zn(2+)</name>
        <dbReference type="ChEBI" id="CHEBI:29105"/>
    </ligand>
</feature>
<feature type="domain" description="C2H2-type" evidence="13">
    <location>
        <begin position="378"/>
        <end position="405"/>
    </location>
</feature>
<accession>A0A482X115</accession>
<dbReference type="FunFam" id="3.30.160.60:FF:000634">
    <property type="entry name" value="Zinc finger X-chromosomal protein"/>
    <property type="match status" value="1"/>
</dbReference>
<dbReference type="PANTHER" id="PTHR14003">
    <property type="entry name" value="TRANSCRIPTIONAL REPRESSOR PROTEIN YY"/>
    <property type="match status" value="1"/>
</dbReference>
<keyword evidence="7" id="KW-0805">Transcription regulation</keyword>
<dbReference type="PROSITE" id="PS51915">
    <property type="entry name" value="ZAD"/>
    <property type="match status" value="1"/>
</dbReference>
<dbReference type="InterPro" id="IPR013087">
    <property type="entry name" value="Znf_C2H2_type"/>
</dbReference>
<dbReference type="Proteomes" id="UP000291343">
    <property type="component" value="Unassembled WGS sequence"/>
</dbReference>
<evidence type="ECO:0008006" key="17">
    <source>
        <dbReference type="Google" id="ProtNLM"/>
    </source>
</evidence>
<dbReference type="OrthoDB" id="6609129at2759"/>
<dbReference type="SMR" id="A0A482X115"/>
<feature type="binding site" evidence="12">
    <location>
        <position position="24"/>
    </location>
    <ligand>
        <name>Zn(2+)</name>
        <dbReference type="ChEBI" id="CHEBI:29105"/>
    </ligand>
</feature>
<feature type="domain" description="C2H2-type" evidence="13">
    <location>
        <begin position="322"/>
        <end position="349"/>
    </location>
</feature>
<keyword evidence="3 12" id="KW-0479">Metal-binding</keyword>
<dbReference type="FunFam" id="3.30.160.60:FF:000744">
    <property type="entry name" value="zinc finger E-box-binding homeobox 1"/>
    <property type="match status" value="1"/>
</dbReference>
<evidence type="ECO:0000313" key="16">
    <source>
        <dbReference type="Proteomes" id="UP000291343"/>
    </source>
</evidence>
<keyword evidence="4" id="KW-0677">Repeat</keyword>
<keyword evidence="8" id="KW-0238">DNA-binding</keyword>
<evidence type="ECO:0000259" key="13">
    <source>
        <dbReference type="PROSITE" id="PS50157"/>
    </source>
</evidence>
<dbReference type="SUPFAM" id="SSF57716">
    <property type="entry name" value="Glucocorticoid receptor-like (DNA-binding domain)"/>
    <property type="match status" value="1"/>
</dbReference>
<keyword evidence="10" id="KW-0539">Nucleus</keyword>
<dbReference type="GO" id="GO:0000785">
    <property type="term" value="C:chromatin"/>
    <property type="evidence" value="ECO:0007669"/>
    <property type="project" value="TreeGrafter"/>
</dbReference>
<dbReference type="InterPro" id="IPR012934">
    <property type="entry name" value="Znf_AD"/>
</dbReference>
<evidence type="ECO:0000256" key="7">
    <source>
        <dbReference type="ARBA" id="ARBA00023015"/>
    </source>
</evidence>
<dbReference type="Pfam" id="PF13912">
    <property type="entry name" value="zf-C2H2_6"/>
    <property type="match status" value="1"/>
</dbReference>
<dbReference type="SMART" id="SM00868">
    <property type="entry name" value="zf-AD"/>
    <property type="match status" value="1"/>
</dbReference>
<keyword evidence="6 12" id="KW-0862">Zinc</keyword>
<dbReference type="GO" id="GO:0000978">
    <property type="term" value="F:RNA polymerase II cis-regulatory region sequence-specific DNA binding"/>
    <property type="evidence" value="ECO:0007669"/>
    <property type="project" value="TreeGrafter"/>
</dbReference>
<dbReference type="FunFam" id="3.30.160.60:FF:000508">
    <property type="entry name" value="Myeloid zinc finger 1"/>
    <property type="match status" value="1"/>
</dbReference>
<dbReference type="InterPro" id="IPR036236">
    <property type="entry name" value="Znf_C2H2_sf"/>
</dbReference>
<dbReference type="SMART" id="SM00355">
    <property type="entry name" value="ZnF_C2H2"/>
    <property type="match status" value="6"/>
</dbReference>
<dbReference type="GO" id="GO:0008270">
    <property type="term" value="F:zinc ion binding"/>
    <property type="evidence" value="ECO:0007669"/>
    <property type="project" value="UniProtKB-UniRule"/>
</dbReference>
<proteinExistence type="inferred from homology"/>
<evidence type="ECO:0000259" key="14">
    <source>
        <dbReference type="PROSITE" id="PS51915"/>
    </source>
</evidence>
<reference evidence="15 16" key="1">
    <citation type="journal article" date="2017" name="Gigascience">
        <title>Genome sequence of the small brown planthopper, Laodelphax striatellus.</title>
        <authorList>
            <person name="Zhu J."/>
            <person name="Jiang F."/>
            <person name="Wang X."/>
            <person name="Yang P."/>
            <person name="Bao Y."/>
            <person name="Zhao W."/>
            <person name="Wang W."/>
            <person name="Lu H."/>
            <person name="Wang Q."/>
            <person name="Cui N."/>
            <person name="Li J."/>
            <person name="Chen X."/>
            <person name="Luo L."/>
            <person name="Yu J."/>
            <person name="Kang L."/>
            <person name="Cui F."/>
        </authorList>
    </citation>
    <scope>NUCLEOTIDE SEQUENCE [LARGE SCALE GENOMIC DNA]</scope>
    <source>
        <strain evidence="15">Lst14</strain>
    </source>
</reference>
<keyword evidence="9" id="KW-0804">Transcription</keyword>
<comment type="subcellular location">
    <subcellularLocation>
        <location evidence="1">Nucleus</location>
    </subcellularLocation>
</comment>
<keyword evidence="16" id="KW-1185">Reference proteome</keyword>
<dbReference type="GO" id="GO:0000981">
    <property type="term" value="F:DNA-binding transcription factor activity, RNA polymerase II-specific"/>
    <property type="evidence" value="ECO:0007669"/>
    <property type="project" value="TreeGrafter"/>
</dbReference>
<evidence type="ECO:0000256" key="1">
    <source>
        <dbReference type="ARBA" id="ARBA00004123"/>
    </source>
</evidence>
<evidence type="ECO:0000256" key="4">
    <source>
        <dbReference type="ARBA" id="ARBA00022737"/>
    </source>
</evidence>
<gene>
    <name evidence="15" type="ORF">LSTR_LSTR010340</name>
</gene>
<dbReference type="GO" id="GO:0042802">
    <property type="term" value="F:identical protein binding"/>
    <property type="evidence" value="ECO:0007669"/>
    <property type="project" value="UniProtKB-ARBA"/>
</dbReference>
<evidence type="ECO:0000256" key="5">
    <source>
        <dbReference type="ARBA" id="ARBA00022771"/>
    </source>
</evidence>